<feature type="coiled-coil region" evidence="1">
    <location>
        <begin position="38"/>
        <end position="65"/>
    </location>
</feature>
<accession>A0A9D4H4D9</accession>
<reference evidence="2" key="2">
    <citation type="submission" date="2020-11" db="EMBL/GenBank/DDBJ databases">
        <authorList>
            <person name="McCartney M.A."/>
            <person name="Auch B."/>
            <person name="Kono T."/>
            <person name="Mallez S."/>
            <person name="Becker A."/>
            <person name="Gohl D.M."/>
            <person name="Silverstein K.A.T."/>
            <person name="Koren S."/>
            <person name="Bechman K.B."/>
            <person name="Herman A."/>
            <person name="Abrahante J.E."/>
            <person name="Garbe J."/>
        </authorList>
    </citation>
    <scope>NUCLEOTIDE SEQUENCE</scope>
    <source>
        <strain evidence="2">Duluth1</strain>
        <tissue evidence="2">Whole animal</tissue>
    </source>
</reference>
<proteinExistence type="predicted"/>
<keyword evidence="1" id="KW-0175">Coiled coil</keyword>
<dbReference type="EMBL" id="JAIWYP010000005">
    <property type="protein sequence ID" value="KAH3828310.1"/>
    <property type="molecule type" value="Genomic_DNA"/>
</dbReference>
<evidence type="ECO:0000313" key="2">
    <source>
        <dbReference type="EMBL" id="KAH3828310.1"/>
    </source>
</evidence>
<reference evidence="2" key="1">
    <citation type="journal article" date="2019" name="bioRxiv">
        <title>The Genome of the Zebra Mussel, Dreissena polymorpha: A Resource for Invasive Species Research.</title>
        <authorList>
            <person name="McCartney M.A."/>
            <person name="Auch B."/>
            <person name="Kono T."/>
            <person name="Mallez S."/>
            <person name="Zhang Y."/>
            <person name="Obille A."/>
            <person name="Becker A."/>
            <person name="Abrahante J.E."/>
            <person name="Garbe J."/>
            <person name="Badalamenti J.P."/>
            <person name="Herman A."/>
            <person name="Mangelson H."/>
            <person name="Liachko I."/>
            <person name="Sullivan S."/>
            <person name="Sone E.D."/>
            <person name="Koren S."/>
            <person name="Silverstein K.A.T."/>
            <person name="Beckman K.B."/>
            <person name="Gohl D.M."/>
        </authorList>
    </citation>
    <scope>NUCLEOTIDE SEQUENCE</scope>
    <source>
        <strain evidence="2">Duluth1</strain>
        <tissue evidence="2">Whole animal</tissue>
    </source>
</reference>
<sequence>MMKKEEVEQLITNTVTTPMNKITQNINDKVEQLVSEKLVEMQAKLDSLDYDNKNLKDKIQILEDKTNTNDKSKHEQIDITYELNKLAHMKANYNEQYTTGSIYTQT</sequence>
<gene>
    <name evidence="2" type="ORF">DPMN_130264</name>
</gene>
<comment type="caution">
    <text evidence="2">The sequence shown here is derived from an EMBL/GenBank/DDBJ whole genome shotgun (WGS) entry which is preliminary data.</text>
</comment>
<keyword evidence="3" id="KW-1185">Reference proteome</keyword>
<protein>
    <submittedName>
        <fullName evidence="2">Uncharacterized protein</fullName>
    </submittedName>
</protein>
<dbReference type="Proteomes" id="UP000828390">
    <property type="component" value="Unassembled WGS sequence"/>
</dbReference>
<evidence type="ECO:0000313" key="3">
    <source>
        <dbReference type="Proteomes" id="UP000828390"/>
    </source>
</evidence>
<name>A0A9D4H4D9_DREPO</name>
<evidence type="ECO:0000256" key="1">
    <source>
        <dbReference type="SAM" id="Coils"/>
    </source>
</evidence>
<organism evidence="2 3">
    <name type="scientific">Dreissena polymorpha</name>
    <name type="common">Zebra mussel</name>
    <name type="synonym">Mytilus polymorpha</name>
    <dbReference type="NCBI Taxonomy" id="45954"/>
    <lineage>
        <taxon>Eukaryota</taxon>
        <taxon>Metazoa</taxon>
        <taxon>Spiralia</taxon>
        <taxon>Lophotrochozoa</taxon>
        <taxon>Mollusca</taxon>
        <taxon>Bivalvia</taxon>
        <taxon>Autobranchia</taxon>
        <taxon>Heteroconchia</taxon>
        <taxon>Euheterodonta</taxon>
        <taxon>Imparidentia</taxon>
        <taxon>Neoheterodontei</taxon>
        <taxon>Myida</taxon>
        <taxon>Dreissenoidea</taxon>
        <taxon>Dreissenidae</taxon>
        <taxon>Dreissena</taxon>
    </lineage>
</organism>
<dbReference type="AlphaFoldDB" id="A0A9D4H4D9"/>